<dbReference type="Gene3D" id="3.30.9.10">
    <property type="entry name" value="D-Amino Acid Oxidase, subunit A, domain 2"/>
    <property type="match status" value="1"/>
</dbReference>
<keyword evidence="2" id="KW-0285">Flavoprotein</keyword>
<sequence length="539" mass="57539">MTATAERGPLPEEVPVLVVGGGPVGLAAALFLARHGVRVLLVERRATTSPLPRATHVTRRTMELFREAGLQRRIRAAGFEVVPADDPRAESDRTLPRTVYDVRSLAEIRHGAVLETGEEELAVPGPCPPYWCGQDRLEPILRDAAARLGADIRFGHELVELAVTRTSATASVRCGRSGRVRTVTARYVVAADGARGTVGRRLGIPYTGLGVTGHRLTILFRADLDRLVAGHRFFMAMIGNPGFHGAVMRLNDPHRWAAAVDRDPDRAVEFTDARCLQLARAAVGDDTVDVRLDRTFRWTAEHRVAGRYRRGPVFLAGDAAHLHPPSGGYGSNVGFQDAHNLAWKLAAVLAGRAGEDLLDTYDAERRPVAAATAEQALLLDGVPPERLGGARPCDPRTLIMGYRYRSTAVLGGSFEGPLPPVFDLSGEPGSRVPHATAWTRAGAATTTLDAPGGGFAVFSADPGWLAAATRVRRALGVPVAGYRLEPADWCGPASRGVVLVRPDGFVAWRRTGPGPPRCDALAAAVRAALSASGVPAVHQ</sequence>
<dbReference type="PRINTS" id="PR00420">
    <property type="entry name" value="RNGMNOXGNASE"/>
</dbReference>
<comment type="caution">
    <text evidence="5">The sequence shown here is derived from an EMBL/GenBank/DDBJ whole genome shotgun (WGS) entry which is preliminary data.</text>
</comment>
<keyword evidence="6" id="KW-1185">Reference proteome</keyword>
<dbReference type="Pfam" id="PF01494">
    <property type="entry name" value="FAD_binding_3"/>
    <property type="match status" value="1"/>
</dbReference>
<dbReference type="PANTHER" id="PTHR43004">
    <property type="entry name" value="TRK SYSTEM POTASSIUM UPTAKE PROTEIN"/>
    <property type="match status" value="1"/>
</dbReference>
<organism evidence="5 6">
    <name type="scientific">Saccharopolyspora rosea</name>
    <dbReference type="NCBI Taxonomy" id="524884"/>
    <lineage>
        <taxon>Bacteria</taxon>
        <taxon>Bacillati</taxon>
        <taxon>Actinomycetota</taxon>
        <taxon>Actinomycetes</taxon>
        <taxon>Pseudonocardiales</taxon>
        <taxon>Pseudonocardiaceae</taxon>
        <taxon>Saccharopolyspora</taxon>
    </lineage>
</organism>
<dbReference type="Pfam" id="PF21274">
    <property type="entry name" value="Rng_hyd_C"/>
    <property type="match status" value="1"/>
</dbReference>
<reference evidence="6" key="1">
    <citation type="journal article" date="2019" name="Int. J. Syst. Evol. Microbiol.">
        <title>The Global Catalogue of Microorganisms (GCM) 10K type strain sequencing project: providing services to taxonomists for standard genome sequencing and annotation.</title>
        <authorList>
            <consortium name="The Broad Institute Genomics Platform"/>
            <consortium name="The Broad Institute Genome Sequencing Center for Infectious Disease"/>
            <person name="Wu L."/>
            <person name="Ma J."/>
        </authorList>
    </citation>
    <scope>NUCLEOTIDE SEQUENCE [LARGE SCALE GENOMIC DNA]</scope>
    <source>
        <strain evidence="6">CCUG 56401</strain>
    </source>
</reference>
<dbReference type="Gene3D" id="3.50.50.60">
    <property type="entry name" value="FAD/NAD(P)-binding domain"/>
    <property type="match status" value="1"/>
</dbReference>
<dbReference type="SUPFAM" id="SSF51905">
    <property type="entry name" value="FAD/NAD(P)-binding domain"/>
    <property type="match status" value="1"/>
</dbReference>
<dbReference type="PANTHER" id="PTHR43004:SF19">
    <property type="entry name" value="BINDING MONOOXYGENASE, PUTATIVE (JCVI)-RELATED"/>
    <property type="match status" value="1"/>
</dbReference>
<dbReference type="EMBL" id="JBHTIW010000024">
    <property type="protein sequence ID" value="MFD0922745.1"/>
    <property type="molecule type" value="Genomic_DNA"/>
</dbReference>
<comment type="cofactor">
    <cofactor evidence="1">
        <name>FAD</name>
        <dbReference type="ChEBI" id="CHEBI:57692"/>
    </cofactor>
</comment>
<proteinExistence type="predicted"/>
<evidence type="ECO:0000256" key="1">
    <source>
        <dbReference type="ARBA" id="ARBA00001974"/>
    </source>
</evidence>
<evidence type="ECO:0000256" key="2">
    <source>
        <dbReference type="ARBA" id="ARBA00022630"/>
    </source>
</evidence>
<evidence type="ECO:0000259" key="4">
    <source>
        <dbReference type="Pfam" id="PF01494"/>
    </source>
</evidence>
<evidence type="ECO:0000256" key="3">
    <source>
        <dbReference type="ARBA" id="ARBA00022827"/>
    </source>
</evidence>
<dbReference type="RefSeq" id="WP_263247574.1">
    <property type="nucleotide sequence ID" value="NZ_BAABLT010000038.1"/>
</dbReference>
<keyword evidence="5" id="KW-0503">Monooxygenase</keyword>
<evidence type="ECO:0000313" key="5">
    <source>
        <dbReference type="EMBL" id="MFD0922745.1"/>
    </source>
</evidence>
<dbReference type="GO" id="GO:0004497">
    <property type="term" value="F:monooxygenase activity"/>
    <property type="evidence" value="ECO:0007669"/>
    <property type="project" value="UniProtKB-KW"/>
</dbReference>
<protein>
    <submittedName>
        <fullName evidence="5">FAD-dependent monooxygenase</fullName>
    </submittedName>
</protein>
<evidence type="ECO:0000313" key="6">
    <source>
        <dbReference type="Proteomes" id="UP001597018"/>
    </source>
</evidence>
<dbReference type="InterPro" id="IPR036188">
    <property type="entry name" value="FAD/NAD-bd_sf"/>
</dbReference>
<dbReference type="InterPro" id="IPR002938">
    <property type="entry name" value="FAD-bd"/>
</dbReference>
<name>A0ABW3G128_9PSEU</name>
<feature type="domain" description="FAD-binding" evidence="4">
    <location>
        <begin position="13"/>
        <end position="375"/>
    </location>
</feature>
<keyword evidence="5" id="KW-0560">Oxidoreductase</keyword>
<dbReference type="Gene3D" id="3.40.30.120">
    <property type="match status" value="1"/>
</dbReference>
<accession>A0ABW3G128</accession>
<dbReference type="InterPro" id="IPR050641">
    <property type="entry name" value="RIFMO-like"/>
</dbReference>
<gene>
    <name evidence="5" type="ORF">ACFQ16_23610</name>
</gene>
<keyword evidence="3" id="KW-0274">FAD</keyword>
<dbReference type="Proteomes" id="UP001597018">
    <property type="component" value="Unassembled WGS sequence"/>
</dbReference>